<evidence type="ECO:0000313" key="2">
    <source>
        <dbReference type="EMBL" id="KZT56475.1"/>
    </source>
</evidence>
<protein>
    <submittedName>
        <fullName evidence="2">Uncharacterized protein</fullName>
    </submittedName>
</protein>
<evidence type="ECO:0000256" key="1">
    <source>
        <dbReference type="SAM" id="SignalP"/>
    </source>
</evidence>
<organism evidence="2 3">
    <name type="scientific">Calocera cornea HHB12733</name>
    <dbReference type="NCBI Taxonomy" id="1353952"/>
    <lineage>
        <taxon>Eukaryota</taxon>
        <taxon>Fungi</taxon>
        <taxon>Dikarya</taxon>
        <taxon>Basidiomycota</taxon>
        <taxon>Agaricomycotina</taxon>
        <taxon>Dacrymycetes</taxon>
        <taxon>Dacrymycetales</taxon>
        <taxon>Dacrymycetaceae</taxon>
        <taxon>Calocera</taxon>
    </lineage>
</organism>
<name>A0A165FAL9_9BASI</name>
<sequence length="197" mass="22370">MLIGPADSAERLRPFALLLFSVAYGSLYPVAGQPFPETLGASVKVAQALYIVLNELAELDRTVRLSRQPIAVIPILDALVLWISGRFSTPSVWLYADICNVRYWRAPPARLWDLYCSQREYNSTFDTGKSYVSPLAYFQLLLLAGRPAARASLRGWWAWHLYPRTPCSFNELQMLRVTVRNVYANESSDHLWNLLSS</sequence>
<reference evidence="2 3" key="1">
    <citation type="journal article" date="2016" name="Mol. Biol. Evol.">
        <title>Comparative Genomics of Early-Diverging Mushroom-Forming Fungi Provides Insights into the Origins of Lignocellulose Decay Capabilities.</title>
        <authorList>
            <person name="Nagy L.G."/>
            <person name="Riley R."/>
            <person name="Tritt A."/>
            <person name="Adam C."/>
            <person name="Daum C."/>
            <person name="Floudas D."/>
            <person name="Sun H."/>
            <person name="Yadav J.S."/>
            <person name="Pangilinan J."/>
            <person name="Larsson K.H."/>
            <person name="Matsuura K."/>
            <person name="Barry K."/>
            <person name="Labutti K."/>
            <person name="Kuo R."/>
            <person name="Ohm R.A."/>
            <person name="Bhattacharya S.S."/>
            <person name="Shirouzu T."/>
            <person name="Yoshinaga Y."/>
            <person name="Martin F.M."/>
            <person name="Grigoriev I.V."/>
            <person name="Hibbett D.S."/>
        </authorList>
    </citation>
    <scope>NUCLEOTIDE SEQUENCE [LARGE SCALE GENOMIC DNA]</scope>
    <source>
        <strain evidence="2 3">HHB12733</strain>
    </source>
</reference>
<proteinExistence type="predicted"/>
<keyword evidence="3" id="KW-1185">Reference proteome</keyword>
<dbReference type="AlphaFoldDB" id="A0A165FAL9"/>
<gene>
    <name evidence="2" type="ORF">CALCODRAFT_483945</name>
</gene>
<dbReference type="EMBL" id="KV423977">
    <property type="protein sequence ID" value="KZT56475.1"/>
    <property type="molecule type" value="Genomic_DNA"/>
</dbReference>
<feature type="signal peptide" evidence="1">
    <location>
        <begin position="1"/>
        <end position="32"/>
    </location>
</feature>
<dbReference type="InParanoid" id="A0A165FAL9"/>
<keyword evidence="1" id="KW-0732">Signal</keyword>
<feature type="chain" id="PRO_5007857623" evidence="1">
    <location>
        <begin position="33"/>
        <end position="197"/>
    </location>
</feature>
<dbReference type="Proteomes" id="UP000076842">
    <property type="component" value="Unassembled WGS sequence"/>
</dbReference>
<evidence type="ECO:0000313" key="3">
    <source>
        <dbReference type="Proteomes" id="UP000076842"/>
    </source>
</evidence>
<accession>A0A165FAL9</accession>